<protein>
    <submittedName>
        <fullName evidence="2">Uncharacterized protein</fullName>
    </submittedName>
</protein>
<dbReference type="Proteomes" id="UP000275267">
    <property type="component" value="Unassembled WGS sequence"/>
</dbReference>
<evidence type="ECO:0000256" key="1">
    <source>
        <dbReference type="SAM" id="MobiDB-lite"/>
    </source>
</evidence>
<name>A0A3L6RE74_PANMI</name>
<dbReference type="EMBL" id="PQIB02000009">
    <property type="protein sequence ID" value="RLN00776.1"/>
    <property type="molecule type" value="Genomic_DNA"/>
</dbReference>
<accession>A0A3L6RE74</accession>
<keyword evidence="3" id="KW-1185">Reference proteome</keyword>
<dbReference type="AlphaFoldDB" id="A0A3L6RE74"/>
<reference evidence="3" key="1">
    <citation type="journal article" date="2019" name="Nat. Commun.">
        <title>The genome of broomcorn millet.</title>
        <authorList>
            <person name="Zou C."/>
            <person name="Miki D."/>
            <person name="Li D."/>
            <person name="Tang Q."/>
            <person name="Xiao L."/>
            <person name="Rajput S."/>
            <person name="Deng P."/>
            <person name="Jia W."/>
            <person name="Huang R."/>
            <person name="Zhang M."/>
            <person name="Sun Y."/>
            <person name="Hu J."/>
            <person name="Fu X."/>
            <person name="Schnable P.S."/>
            <person name="Li F."/>
            <person name="Zhang H."/>
            <person name="Feng B."/>
            <person name="Zhu X."/>
            <person name="Liu R."/>
            <person name="Schnable J.C."/>
            <person name="Zhu J.-K."/>
            <person name="Zhang H."/>
        </authorList>
    </citation>
    <scope>NUCLEOTIDE SEQUENCE [LARGE SCALE GENOMIC DNA]</scope>
</reference>
<feature type="compositionally biased region" description="Basic residues" evidence="1">
    <location>
        <begin position="38"/>
        <end position="47"/>
    </location>
</feature>
<proteinExistence type="predicted"/>
<feature type="compositionally biased region" description="Basic and acidic residues" evidence="1">
    <location>
        <begin position="88"/>
        <end position="104"/>
    </location>
</feature>
<sequence>MINELKTPGDSSTHYSKYLPPSAISFTREHLAQTLNAHKNRNTRKQVRREGGQSGSHGVLFLPARRRRQLRLEGEEASTEEGAAQAAYREDHQQPRGAQERCER</sequence>
<evidence type="ECO:0000313" key="2">
    <source>
        <dbReference type="EMBL" id="RLN00776.1"/>
    </source>
</evidence>
<gene>
    <name evidence="2" type="ORF">C2845_PM06G19080</name>
</gene>
<organism evidence="2 3">
    <name type="scientific">Panicum miliaceum</name>
    <name type="common">Proso millet</name>
    <name type="synonym">Broomcorn millet</name>
    <dbReference type="NCBI Taxonomy" id="4540"/>
    <lineage>
        <taxon>Eukaryota</taxon>
        <taxon>Viridiplantae</taxon>
        <taxon>Streptophyta</taxon>
        <taxon>Embryophyta</taxon>
        <taxon>Tracheophyta</taxon>
        <taxon>Spermatophyta</taxon>
        <taxon>Magnoliopsida</taxon>
        <taxon>Liliopsida</taxon>
        <taxon>Poales</taxon>
        <taxon>Poaceae</taxon>
        <taxon>PACMAD clade</taxon>
        <taxon>Panicoideae</taxon>
        <taxon>Panicodae</taxon>
        <taxon>Paniceae</taxon>
        <taxon>Panicinae</taxon>
        <taxon>Panicum</taxon>
        <taxon>Panicum sect. Panicum</taxon>
    </lineage>
</organism>
<feature type="region of interest" description="Disordered" evidence="1">
    <location>
        <begin position="37"/>
        <end position="104"/>
    </location>
</feature>
<comment type="caution">
    <text evidence="2">The sequence shown here is derived from an EMBL/GenBank/DDBJ whole genome shotgun (WGS) entry which is preliminary data.</text>
</comment>
<evidence type="ECO:0000313" key="3">
    <source>
        <dbReference type="Proteomes" id="UP000275267"/>
    </source>
</evidence>